<feature type="non-terminal residue" evidence="2">
    <location>
        <position position="233"/>
    </location>
</feature>
<organism evidence="2 3">
    <name type="scientific">Brenthis ino</name>
    <name type="common">lesser marbled fritillary</name>
    <dbReference type="NCBI Taxonomy" id="405034"/>
    <lineage>
        <taxon>Eukaryota</taxon>
        <taxon>Metazoa</taxon>
        <taxon>Ecdysozoa</taxon>
        <taxon>Arthropoda</taxon>
        <taxon>Hexapoda</taxon>
        <taxon>Insecta</taxon>
        <taxon>Pterygota</taxon>
        <taxon>Neoptera</taxon>
        <taxon>Endopterygota</taxon>
        <taxon>Lepidoptera</taxon>
        <taxon>Glossata</taxon>
        <taxon>Ditrysia</taxon>
        <taxon>Papilionoidea</taxon>
        <taxon>Nymphalidae</taxon>
        <taxon>Heliconiinae</taxon>
        <taxon>Argynnini</taxon>
        <taxon>Brenthis</taxon>
    </lineage>
</organism>
<feature type="compositionally biased region" description="Polar residues" evidence="1">
    <location>
        <begin position="65"/>
        <end position="75"/>
    </location>
</feature>
<feature type="compositionally biased region" description="Polar residues" evidence="1">
    <location>
        <begin position="124"/>
        <end position="144"/>
    </location>
</feature>
<protein>
    <submittedName>
        <fullName evidence="2">Uncharacterized protein</fullName>
    </submittedName>
</protein>
<name>A0A8J9V0J9_9NEOP</name>
<accession>A0A8J9V0J9</accession>
<feature type="compositionally biased region" description="Basic residues" evidence="1">
    <location>
        <begin position="159"/>
        <end position="170"/>
    </location>
</feature>
<keyword evidence="3" id="KW-1185">Reference proteome</keyword>
<feature type="compositionally biased region" description="Polar residues" evidence="1">
    <location>
        <begin position="82"/>
        <end position="105"/>
    </location>
</feature>
<reference evidence="2" key="1">
    <citation type="submission" date="2021-12" db="EMBL/GenBank/DDBJ databases">
        <authorList>
            <person name="Martin H S."/>
        </authorList>
    </citation>
    <scope>NUCLEOTIDE SEQUENCE</scope>
</reference>
<evidence type="ECO:0000256" key="1">
    <source>
        <dbReference type="SAM" id="MobiDB-lite"/>
    </source>
</evidence>
<dbReference type="AlphaFoldDB" id="A0A8J9V0J9"/>
<dbReference type="OrthoDB" id="418358at2759"/>
<evidence type="ECO:0000313" key="3">
    <source>
        <dbReference type="Proteomes" id="UP000838878"/>
    </source>
</evidence>
<sequence length="233" mass="25606">MLTYMSEIVILLKGEVVDGTRLLEAWWKALLLVARAFVYCCRLINQILYETKVTEAVMMAPSLFQKTKSPRSSPGNLPRKLQNGTESGSQSVTTADSSPGNSISDAENFECFGEADGDAPVPNTLENGSRSPGNNLNRHSWTRTSLRRTPPSHQENLPHRRWGSMRHSGKRQIGSNVLASQLYRSSSFNSSGCGSGGEPADDMYSDVSLEEDVQGLNYKVSLYVQLALVALVF</sequence>
<evidence type="ECO:0000313" key="2">
    <source>
        <dbReference type="EMBL" id="CAH0729921.1"/>
    </source>
</evidence>
<feature type="region of interest" description="Disordered" evidence="1">
    <location>
        <begin position="65"/>
        <end position="170"/>
    </location>
</feature>
<dbReference type="Proteomes" id="UP000838878">
    <property type="component" value="Chromosome 8"/>
</dbReference>
<dbReference type="EMBL" id="OV170228">
    <property type="protein sequence ID" value="CAH0729921.1"/>
    <property type="molecule type" value="Genomic_DNA"/>
</dbReference>
<gene>
    <name evidence="2" type="ORF">BINO364_LOCUS14964</name>
</gene>
<proteinExistence type="predicted"/>